<dbReference type="SUPFAM" id="SSF89082">
    <property type="entry name" value="Antibiotic binding domain of TipA-like multidrug resistance regulators"/>
    <property type="match status" value="1"/>
</dbReference>
<dbReference type="PANTHER" id="PTHR30204:SF90">
    <property type="entry name" value="HTH-TYPE TRANSCRIPTIONAL ACTIVATOR MTA"/>
    <property type="match status" value="1"/>
</dbReference>
<dbReference type="GO" id="GO:0003677">
    <property type="term" value="F:DNA binding"/>
    <property type="evidence" value="ECO:0007669"/>
    <property type="project" value="UniProtKB-KW"/>
</dbReference>
<feature type="domain" description="HTH merR-type" evidence="5">
    <location>
        <begin position="1"/>
        <end position="70"/>
    </location>
</feature>
<sequence>MYSITELAKLSGVTTRTLRYYDSIDLLKPAYIEDNGYRYYSEKELDRLQQILFYKQFNLPLDEIKSVLSNDSDCIIESLSNHFDKLLEQKKQLDTLILSLDKTIKYHKGEINMTNDEKFEAFKQQQIKTNQEKYGEELLQKYDTKEIETYESNWMNLSQHDFSDSQEAEKRLFDSLNKLEQEEITDTSHPLAEEAFLAHKKWLSIVSPFYSSVYHQQMLDMYLADGRFTSYYTKHISKNSLVFFKEIVYYYTLNK</sequence>
<dbReference type="Gene3D" id="1.10.490.50">
    <property type="entry name" value="Antibiotic binding domain of TipA-like multidrug resistance regulators"/>
    <property type="match status" value="1"/>
</dbReference>
<proteinExistence type="predicted"/>
<accession>A0A1V4DGU4</accession>
<dbReference type="AlphaFoldDB" id="A0A1V4DGU4"/>
<keyword evidence="7" id="KW-1185">Reference proteome</keyword>
<comment type="caution">
    <text evidence="6">The sequence shown here is derived from an EMBL/GenBank/DDBJ whole genome shotgun (WGS) entry which is preliminary data.</text>
</comment>
<dbReference type="PROSITE" id="PS50937">
    <property type="entry name" value="HTH_MERR_2"/>
    <property type="match status" value="1"/>
</dbReference>
<dbReference type="EMBL" id="MVAB01000001">
    <property type="protein sequence ID" value="OPF87430.1"/>
    <property type="molecule type" value="Genomic_DNA"/>
</dbReference>
<protein>
    <recommendedName>
        <fullName evidence="5">HTH merR-type domain-containing protein</fullName>
    </recommendedName>
</protein>
<dbReference type="InterPro" id="IPR012925">
    <property type="entry name" value="TipAS_dom"/>
</dbReference>
<evidence type="ECO:0000313" key="7">
    <source>
        <dbReference type="Proteomes" id="UP000189970"/>
    </source>
</evidence>
<keyword evidence="2" id="KW-0238">DNA-binding</keyword>
<dbReference type="GO" id="GO:0003700">
    <property type="term" value="F:DNA-binding transcription factor activity"/>
    <property type="evidence" value="ECO:0007669"/>
    <property type="project" value="InterPro"/>
</dbReference>
<evidence type="ECO:0000256" key="2">
    <source>
        <dbReference type="ARBA" id="ARBA00023125"/>
    </source>
</evidence>
<dbReference type="InterPro" id="IPR000551">
    <property type="entry name" value="MerR-type_HTH_dom"/>
</dbReference>
<dbReference type="Gene3D" id="1.10.1660.10">
    <property type="match status" value="1"/>
</dbReference>
<dbReference type="SMART" id="SM00422">
    <property type="entry name" value="HTH_MERR"/>
    <property type="match status" value="1"/>
</dbReference>
<reference evidence="6 7" key="1">
    <citation type="submission" date="2017-02" db="EMBL/GenBank/DDBJ databases">
        <title>Vagococcus cremeus sp. nov., isolated from the small intestine of a marten, Martes flavigula.</title>
        <authorList>
            <person name="Tak E.J."/>
            <person name="Bae J.-W."/>
        </authorList>
    </citation>
    <scope>NUCLEOTIDE SEQUENCE [LARGE SCALE GENOMIC DNA]</scope>
    <source>
        <strain evidence="6 7">D7T301</strain>
    </source>
</reference>
<dbReference type="Proteomes" id="UP000189970">
    <property type="component" value="Unassembled WGS sequence"/>
</dbReference>
<dbReference type="InterPro" id="IPR047057">
    <property type="entry name" value="MerR_fam"/>
</dbReference>
<keyword evidence="4" id="KW-0804">Transcription</keyword>
<evidence type="ECO:0000259" key="5">
    <source>
        <dbReference type="PROSITE" id="PS50937"/>
    </source>
</evidence>
<keyword evidence="1" id="KW-0805">Transcription regulation</keyword>
<organism evidence="6 7">
    <name type="scientific">Vagococcus martis</name>
    <dbReference type="NCBI Taxonomy" id="1768210"/>
    <lineage>
        <taxon>Bacteria</taxon>
        <taxon>Bacillati</taxon>
        <taxon>Bacillota</taxon>
        <taxon>Bacilli</taxon>
        <taxon>Lactobacillales</taxon>
        <taxon>Enterococcaceae</taxon>
        <taxon>Vagococcus</taxon>
    </lineage>
</organism>
<dbReference type="InterPro" id="IPR036244">
    <property type="entry name" value="TipA-like_antibiotic-bd"/>
</dbReference>
<dbReference type="PANTHER" id="PTHR30204">
    <property type="entry name" value="REDOX-CYCLING DRUG-SENSING TRANSCRIPTIONAL ACTIVATOR SOXR"/>
    <property type="match status" value="1"/>
</dbReference>
<gene>
    <name evidence="6" type="ORF">BW731_04025</name>
</gene>
<dbReference type="InterPro" id="IPR009061">
    <property type="entry name" value="DNA-bd_dom_put_sf"/>
</dbReference>
<dbReference type="Pfam" id="PF07739">
    <property type="entry name" value="TipAS"/>
    <property type="match status" value="1"/>
</dbReference>
<dbReference type="RefSeq" id="WP_079345940.1">
    <property type="nucleotide sequence ID" value="NZ_MVAB01000001.1"/>
</dbReference>
<evidence type="ECO:0000256" key="3">
    <source>
        <dbReference type="ARBA" id="ARBA00023159"/>
    </source>
</evidence>
<dbReference type="SUPFAM" id="SSF46955">
    <property type="entry name" value="Putative DNA-binding domain"/>
    <property type="match status" value="1"/>
</dbReference>
<dbReference type="Pfam" id="PF13411">
    <property type="entry name" value="MerR_1"/>
    <property type="match status" value="1"/>
</dbReference>
<evidence type="ECO:0000256" key="4">
    <source>
        <dbReference type="ARBA" id="ARBA00023163"/>
    </source>
</evidence>
<evidence type="ECO:0000313" key="6">
    <source>
        <dbReference type="EMBL" id="OPF87430.1"/>
    </source>
</evidence>
<keyword evidence="3" id="KW-0010">Activator</keyword>
<dbReference type="CDD" id="cd01106">
    <property type="entry name" value="HTH_TipAL-Mta"/>
    <property type="match status" value="1"/>
</dbReference>
<evidence type="ECO:0000256" key="1">
    <source>
        <dbReference type="ARBA" id="ARBA00023015"/>
    </source>
</evidence>
<name>A0A1V4DGU4_9ENTE</name>